<dbReference type="AlphaFoldDB" id="A0A1G9V509"/>
<dbReference type="Proteomes" id="UP000199370">
    <property type="component" value="Unassembled WGS sequence"/>
</dbReference>
<reference evidence="1 2" key="1">
    <citation type="submission" date="2016-10" db="EMBL/GenBank/DDBJ databases">
        <authorList>
            <person name="de Groot N.N."/>
        </authorList>
    </citation>
    <scope>NUCLEOTIDE SEQUENCE [LARGE SCALE GENOMIC DNA]</scope>
    <source>
        <strain evidence="2">EB21,IBRC-M 10013,KCTC 4048</strain>
    </source>
</reference>
<proteinExistence type="predicted"/>
<gene>
    <name evidence="1" type="ORF">SAMN05192554_105195</name>
</gene>
<protein>
    <submittedName>
        <fullName evidence="1">Uncharacterized protein</fullName>
    </submittedName>
</protein>
<accession>A0A1G9V509</accession>
<dbReference type="OrthoDB" id="382506at2157"/>
<dbReference type="EMBL" id="FNIA01000005">
    <property type="protein sequence ID" value="SDM67229.1"/>
    <property type="molecule type" value="Genomic_DNA"/>
</dbReference>
<evidence type="ECO:0000313" key="2">
    <source>
        <dbReference type="Proteomes" id="UP000199370"/>
    </source>
</evidence>
<sequence length="244" mass="26163">MYDDIRGNDDRGGIGMKVLTGEWRVLGTRSDGRTMLVHPLFETEIPAAVRVGEAVAVSTTNYGGELQPVVDELEPGNRVEAGVYPGTPGRFTTVERTDDQRLVLGFRPTRTPDFVVSLWNEAIAGHAGDGPVAASRSLSTPEGTAEVYVAQSVTRGEDDLWWAFVGGSVEESFFDSFDTAPGRPAEFVAGNPAGVPYFWVVKFSERDTQTRRQLAIAAGLVGQDVDIDAELTELADGLGGDVVA</sequence>
<name>A0A1G9V509_9EURY</name>
<evidence type="ECO:0000313" key="1">
    <source>
        <dbReference type="EMBL" id="SDM67229.1"/>
    </source>
</evidence>
<organism evidence="1 2">
    <name type="scientific">Haloarchaeobius iranensis</name>
    <dbReference type="NCBI Taxonomy" id="996166"/>
    <lineage>
        <taxon>Archaea</taxon>
        <taxon>Methanobacteriati</taxon>
        <taxon>Methanobacteriota</taxon>
        <taxon>Stenosarchaea group</taxon>
        <taxon>Halobacteria</taxon>
        <taxon>Halobacteriales</taxon>
        <taxon>Halorubellaceae</taxon>
        <taxon>Haloarchaeobius</taxon>
    </lineage>
</organism>
<dbReference type="RefSeq" id="WP_175526400.1">
    <property type="nucleotide sequence ID" value="NZ_FNIA01000005.1"/>
</dbReference>
<keyword evidence="2" id="KW-1185">Reference proteome</keyword>